<dbReference type="Pfam" id="PF00773">
    <property type="entry name" value="RNB"/>
    <property type="match status" value="1"/>
</dbReference>
<dbReference type="InterPro" id="IPR011129">
    <property type="entry name" value="CSD"/>
</dbReference>
<feature type="region of interest" description="Disordered" evidence="9">
    <location>
        <begin position="769"/>
        <end position="822"/>
    </location>
</feature>
<evidence type="ECO:0000256" key="4">
    <source>
        <dbReference type="ARBA" id="ARBA00022490"/>
    </source>
</evidence>
<gene>
    <name evidence="11" type="ORF">KME15_08560</name>
</gene>
<dbReference type="NCBIfam" id="TIGR00358">
    <property type="entry name" value="3_prime_RNase"/>
    <property type="match status" value="1"/>
</dbReference>
<dbReference type="InterPro" id="IPR012340">
    <property type="entry name" value="NA-bd_OB-fold"/>
</dbReference>
<dbReference type="InterPro" id="IPR022966">
    <property type="entry name" value="RNase_II/R_CS"/>
</dbReference>
<dbReference type="PROSITE" id="PS01175">
    <property type="entry name" value="RIBONUCLEASE_II"/>
    <property type="match status" value="1"/>
</dbReference>
<keyword evidence="7" id="KW-0269">Exonuclease</keyword>
<dbReference type="GO" id="GO:0008859">
    <property type="term" value="F:exoribonuclease II activity"/>
    <property type="evidence" value="ECO:0007669"/>
    <property type="project" value="UniProtKB-EC"/>
</dbReference>
<dbReference type="SUPFAM" id="SSF50249">
    <property type="entry name" value="Nucleic acid-binding proteins"/>
    <property type="match status" value="3"/>
</dbReference>
<organism evidence="11 12">
    <name type="scientific">Drouetiella hepatica Uher 2000/2452</name>
    <dbReference type="NCBI Taxonomy" id="904376"/>
    <lineage>
        <taxon>Bacteria</taxon>
        <taxon>Bacillati</taxon>
        <taxon>Cyanobacteriota</taxon>
        <taxon>Cyanophyceae</taxon>
        <taxon>Oculatellales</taxon>
        <taxon>Oculatellaceae</taxon>
        <taxon>Drouetiella</taxon>
    </lineage>
</organism>
<evidence type="ECO:0000256" key="6">
    <source>
        <dbReference type="ARBA" id="ARBA00022801"/>
    </source>
</evidence>
<keyword evidence="4" id="KW-0963">Cytoplasm</keyword>
<dbReference type="Proteomes" id="UP000757435">
    <property type="component" value="Unassembled WGS sequence"/>
</dbReference>
<dbReference type="GO" id="GO:0005829">
    <property type="term" value="C:cytosol"/>
    <property type="evidence" value="ECO:0007669"/>
    <property type="project" value="TreeGrafter"/>
</dbReference>
<protein>
    <recommendedName>
        <fullName evidence="3">exoribonuclease II</fullName>
        <ecNumber evidence="3">3.1.13.1</ecNumber>
    </recommendedName>
</protein>
<dbReference type="GO" id="GO:0003723">
    <property type="term" value="F:RNA binding"/>
    <property type="evidence" value="ECO:0007669"/>
    <property type="project" value="UniProtKB-KW"/>
</dbReference>
<dbReference type="GO" id="GO:0006402">
    <property type="term" value="P:mRNA catabolic process"/>
    <property type="evidence" value="ECO:0007669"/>
    <property type="project" value="TreeGrafter"/>
</dbReference>
<keyword evidence="5" id="KW-0540">Nuclease</keyword>
<dbReference type="PANTHER" id="PTHR23355">
    <property type="entry name" value="RIBONUCLEASE"/>
    <property type="match status" value="1"/>
</dbReference>
<comment type="caution">
    <text evidence="11">The sequence shown here is derived from an EMBL/GenBank/DDBJ whole genome shotgun (WGS) entry which is preliminary data.</text>
</comment>
<proteinExistence type="predicted"/>
<accession>A0A951Q9I6</accession>
<evidence type="ECO:0000259" key="10">
    <source>
        <dbReference type="PROSITE" id="PS50126"/>
    </source>
</evidence>
<dbReference type="PROSITE" id="PS50126">
    <property type="entry name" value="S1"/>
    <property type="match status" value="1"/>
</dbReference>
<reference evidence="11" key="1">
    <citation type="submission" date="2021-05" db="EMBL/GenBank/DDBJ databases">
        <authorList>
            <person name="Pietrasiak N."/>
            <person name="Ward R."/>
            <person name="Stajich J.E."/>
            <person name="Kurbessoian T."/>
        </authorList>
    </citation>
    <scope>NUCLEOTIDE SEQUENCE</scope>
    <source>
        <strain evidence="11">UHER 2000/2452</strain>
    </source>
</reference>
<dbReference type="Pfam" id="PF08206">
    <property type="entry name" value="OB_RNB"/>
    <property type="match status" value="1"/>
</dbReference>
<keyword evidence="6" id="KW-0378">Hydrolase</keyword>
<dbReference type="Pfam" id="PF00575">
    <property type="entry name" value="S1"/>
    <property type="match status" value="1"/>
</dbReference>
<dbReference type="InterPro" id="IPR004476">
    <property type="entry name" value="RNase_II/RNase_R"/>
</dbReference>
<dbReference type="EC" id="3.1.13.1" evidence="3"/>
<dbReference type="CDD" id="cd04471">
    <property type="entry name" value="S1_RNase_R"/>
    <property type="match status" value="1"/>
</dbReference>
<feature type="compositionally biased region" description="Acidic residues" evidence="9">
    <location>
        <begin position="773"/>
        <end position="782"/>
    </location>
</feature>
<sequence>MEFSIATLLANFAEDKLVAPKALEKKLNCKDDVSLRKLQIALDALERTGVLMKERGKYRRAPEEDIVEGKLRCSSKGFCFAIQDVEGSEDVYIRESHLHSAWNGDRVLVRVTKEGTRRRSPEGEVRLILDRANSSVLARVKQVEEQYRATPLDDRLLFEVELLPEASVDLQEAVDQLVHVEILRYPLGNHLPMGRVAQVLGSDAEAASEFDIVCCKYDLPRQFPEEVLAAADLLSPKLRKGDLKNRLDLRKLPTITIDGPPTPTGPAIDDALTLKDLHNGNWQLGVHIADVSSYIEPNSPLDLEARKRSNSIYLADVAIPMLPEQVHRCCALAVDQDRLAVSVLITLDDQGQVVKFELEPTVIQVNHRLDYQQAQAILQRNEASDIEVTPAYPLPSLEELQEFEPVFTMLDNLYTISQSIRTQRLNRGAFDLNLPEKIFPDEANPELSKFLSTKFQYDDEGALGAMVVSSLLPARSIVTELMLLANQLVASHLLALQVPAVYRVHRTPDPSDVQELLKLVSNMGIDSHMEQEDVVHPRDYQRLVNHFAESKTEKVLTYLLLSTFKPAVYSTTPGTHFGLALDQAYTHFTSPLRRYPDLLLHRVLHAVFEQGRDRRTTRSKDRVDLRNSSCHGQINWNVLPTDIHAELEETFTTLVVHLTEQEKLAQEAESDLEGLKKAEFMQQHTGKVFHGLITGVQSYGFFVEIEELLVEGLVHVSSLKDDWYEYRSRQQKLVGRKNRRQYKLGDRVEVQVKSVDYYRQQIDLVAVGGGSEASEDDDADDHNDEHLDDHNGDRDDLNRDRNDHNGDDEALELNGHESEAYD</sequence>
<feature type="compositionally biased region" description="Basic and acidic residues" evidence="9">
    <location>
        <begin position="783"/>
        <end position="807"/>
    </location>
</feature>
<dbReference type="PANTHER" id="PTHR23355:SF9">
    <property type="entry name" value="DIS3-LIKE EXONUCLEASE 2"/>
    <property type="match status" value="1"/>
</dbReference>
<keyword evidence="8" id="KW-0694">RNA-binding</keyword>
<evidence type="ECO:0000256" key="1">
    <source>
        <dbReference type="ARBA" id="ARBA00001849"/>
    </source>
</evidence>
<evidence type="ECO:0000313" key="12">
    <source>
        <dbReference type="Proteomes" id="UP000757435"/>
    </source>
</evidence>
<dbReference type="SMART" id="SM00955">
    <property type="entry name" value="RNB"/>
    <property type="match status" value="1"/>
</dbReference>
<dbReference type="InterPro" id="IPR040476">
    <property type="entry name" value="CSD2"/>
</dbReference>
<evidence type="ECO:0000256" key="3">
    <source>
        <dbReference type="ARBA" id="ARBA00012163"/>
    </source>
</evidence>
<evidence type="ECO:0000313" key="11">
    <source>
        <dbReference type="EMBL" id="MBW4658712.1"/>
    </source>
</evidence>
<dbReference type="InterPro" id="IPR001900">
    <property type="entry name" value="RNase_II/R"/>
</dbReference>
<evidence type="ECO:0000256" key="5">
    <source>
        <dbReference type="ARBA" id="ARBA00022722"/>
    </source>
</evidence>
<evidence type="ECO:0000256" key="7">
    <source>
        <dbReference type="ARBA" id="ARBA00022839"/>
    </source>
</evidence>
<dbReference type="Gene3D" id="2.40.50.140">
    <property type="entry name" value="Nucleic acid-binding proteins"/>
    <property type="match status" value="2"/>
</dbReference>
<dbReference type="EMBL" id="JAHHHD010000007">
    <property type="protein sequence ID" value="MBW4658712.1"/>
    <property type="molecule type" value="Genomic_DNA"/>
</dbReference>
<evidence type="ECO:0000256" key="9">
    <source>
        <dbReference type="SAM" id="MobiDB-lite"/>
    </source>
</evidence>
<comment type="catalytic activity">
    <reaction evidence="1">
        <text>Exonucleolytic cleavage in the 3'- to 5'-direction to yield nucleoside 5'-phosphates.</text>
        <dbReference type="EC" id="3.1.13.1"/>
    </reaction>
</comment>
<dbReference type="FunFam" id="2.40.50.140:FF:000408">
    <property type="entry name" value="Ribonuclease R"/>
    <property type="match status" value="1"/>
</dbReference>
<dbReference type="InterPro" id="IPR013223">
    <property type="entry name" value="RNase_B_OB_dom"/>
</dbReference>
<name>A0A951Q9I6_9CYAN</name>
<feature type="domain" description="S1 motif" evidence="10">
    <location>
        <begin position="686"/>
        <end position="767"/>
    </location>
</feature>
<reference evidence="11" key="2">
    <citation type="journal article" date="2022" name="Microbiol. Resour. Announc.">
        <title>Metagenome Sequencing to Explore Phylogenomics of Terrestrial Cyanobacteria.</title>
        <authorList>
            <person name="Ward R.D."/>
            <person name="Stajich J.E."/>
            <person name="Johansen J.R."/>
            <person name="Huntemann M."/>
            <person name="Clum A."/>
            <person name="Foster B."/>
            <person name="Foster B."/>
            <person name="Roux S."/>
            <person name="Palaniappan K."/>
            <person name="Varghese N."/>
            <person name="Mukherjee S."/>
            <person name="Reddy T.B.K."/>
            <person name="Daum C."/>
            <person name="Copeland A."/>
            <person name="Chen I.A."/>
            <person name="Ivanova N.N."/>
            <person name="Kyrpides N.C."/>
            <person name="Shapiro N."/>
            <person name="Eloe-Fadrosh E.A."/>
            <person name="Pietrasiak N."/>
        </authorList>
    </citation>
    <scope>NUCLEOTIDE SEQUENCE</scope>
    <source>
        <strain evidence="11">UHER 2000/2452</strain>
    </source>
</reference>
<dbReference type="SMART" id="SM00316">
    <property type="entry name" value="S1"/>
    <property type="match status" value="2"/>
</dbReference>
<dbReference type="Pfam" id="PF17876">
    <property type="entry name" value="CSD2"/>
    <property type="match status" value="1"/>
</dbReference>
<evidence type="ECO:0000256" key="8">
    <source>
        <dbReference type="ARBA" id="ARBA00022884"/>
    </source>
</evidence>
<dbReference type="SMART" id="SM00357">
    <property type="entry name" value="CSP"/>
    <property type="match status" value="1"/>
</dbReference>
<dbReference type="InterPro" id="IPR050180">
    <property type="entry name" value="RNR_Ribonuclease"/>
</dbReference>
<dbReference type="InterPro" id="IPR003029">
    <property type="entry name" value="S1_domain"/>
</dbReference>
<dbReference type="AlphaFoldDB" id="A0A951Q9I6"/>
<evidence type="ECO:0000256" key="2">
    <source>
        <dbReference type="ARBA" id="ARBA00004496"/>
    </source>
</evidence>
<comment type="subcellular location">
    <subcellularLocation>
        <location evidence="2">Cytoplasm</location>
    </subcellularLocation>
</comment>